<protein>
    <submittedName>
        <fullName evidence="1">Sigma-70 family RNA polymerase sigma factor</fullName>
    </submittedName>
</protein>
<dbReference type="RefSeq" id="WP_242016907.1">
    <property type="nucleotide sequence ID" value="NZ_JAMPKM010000005.1"/>
</dbReference>
<name>A0ABV0J8B4_9CYAN</name>
<gene>
    <name evidence="1" type="ORF">NC998_10340</name>
</gene>
<evidence type="ECO:0000313" key="1">
    <source>
        <dbReference type="EMBL" id="MEP0817493.1"/>
    </source>
</evidence>
<sequence>MEAVTAVEMEAGVAGAVTEAVGAVVAVTAVVNRMDEIDQQLRQLVMAACRQPRGSLERQRALNQLIWQIQRSGKLLRGVGVPDYEDALQQTWLYCCRNLCEALTGNAYDPELASVITWLNAYLKRRLSDRQREVFQQQAERAFGQLAETGEVINPIDTLPAPANPPPILEEIREWVEREGRQLRRIHVRDRPDINCEVLILRRLPPETAWEALSQEFGVAIATLSNFYQRECFPRLLKFGQTQGYLDS</sequence>
<keyword evidence="2" id="KW-1185">Reference proteome</keyword>
<accession>A0ABV0J8B4</accession>
<organism evidence="1 2">
    <name type="scientific">Trichocoleus desertorum GB2-A4</name>
    <dbReference type="NCBI Taxonomy" id="2933944"/>
    <lineage>
        <taxon>Bacteria</taxon>
        <taxon>Bacillati</taxon>
        <taxon>Cyanobacteriota</taxon>
        <taxon>Cyanophyceae</taxon>
        <taxon>Leptolyngbyales</taxon>
        <taxon>Trichocoleusaceae</taxon>
        <taxon>Trichocoleus</taxon>
    </lineage>
</organism>
<dbReference type="EMBL" id="JAMPKM010000005">
    <property type="protein sequence ID" value="MEP0817493.1"/>
    <property type="molecule type" value="Genomic_DNA"/>
</dbReference>
<dbReference type="Proteomes" id="UP001464891">
    <property type="component" value="Unassembled WGS sequence"/>
</dbReference>
<reference evidence="1 2" key="1">
    <citation type="submission" date="2022-04" db="EMBL/GenBank/DDBJ databases">
        <title>Positive selection, recombination, and allopatry shape intraspecific diversity of widespread and dominant cyanobacteria.</title>
        <authorList>
            <person name="Wei J."/>
            <person name="Shu W."/>
            <person name="Hu C."/>
        </authorList>
    </citation>
    <scope>NUCLEOTIDE SEQUENCE [LARGE SCALE GENOMIC DNA]</scope>
    <source>
        <strain evidence="1 2">GB2-A4</strain>
    </source>
</reference>
<comment type="caution">
    <text evidence="1">The sequence shown here is derived from an EMBL/GenBank/DDBJ whole genome shotgun (WGS) entry which is preliminary data.</text>
</comment>
<evidence type="ECO:0000313" key="2">
    <source>
        <dbReference type="Proteomes" id="UP001464891"/>
    </source>
</evidence>
<proteinExistence type="predicted"/>